<evidence type="ECO:0000313" key="2">
    <source>
        <dbReference type="Proteomes" id="UP000886501"/>
    </source>
</evidence>
<protein>
    <submittedName>
        <fullName evidence="1">Uncharacterized protein</fullName>
    </submittedName>
</protein>
<comment type="caution">
    <text evidence="1">The sequence shown here is derived from an EMBL/GenBank/DDBJ whole genome shotgun (WGS) entry which is preliminary data.</text>
</comment>
<proteinExistence type="predicted"/>
<evidence type="ECO:0000313" key="1">
    <source>
        <dbReference type="EMBL" id="KAF9644945.1"/>
    </source>
</evidence>
<gene>
    <name evidence="1" type="ORF">BDM02DRAFT_3190128</name>
</gene>
<keyword evidence="2" id="KW-1185">Reference proteome</keyword>
<organism evidence="1 2">
    <name type="scientific">Thelephora ganbajun</name>
    <name type="common">Ganba fungus</name>
    <dbReference type="NCBI Taxonomy" id="370292"/>
    <lineage>
        <taxon>Eukaryota</taxon>
        <taxon>Fungi</taxon>
        <taxon>Dikarya</taxon>
        <taxon>Basidiomycota</taxon>
        <taxon>Agaricomycotina</taxon>
        <taxon>Agaricomycetes</taxon>
        <taxon>Thelephorales</taxon>
        <taxon>Thelephoraceae</taxon>
        <taxon>Thelephora</taxon>
    </lineage>
</organism>
<dbReference type="EMBL" id="MU118111">
    <property type="protein sequence ID" value="KAF9644945.1"/>
    <property type="molecule type" value="Genomic_DNA"/>
</dbReference>
<sequence length="230" mass="26015">MERDPMEEDLLAQLEDLAQKTDVLTRWADEMYEFVKAIPIKPLPDHNKLERHKDEADKQANKRKNADIQAEYNAMVYVALYMLLMSFPQRGIGKLAGFQEHMEMKYSDGKSVASEGPDDDSLDIGSITFSNPPRFRWKLIFPTSNQRPGAPSVTTHYSSCPITRTTDDNAISSPSYLYPGDPRTIAPSRSSSLRRTSSMTGLDEEFQTAPFKEVRFSSFQSLKALSFADT</sequence>
<dbReference type="Proteomes" id="UP000886501">
    <property type="component" value="Unassembled WGS sequence"/>
</dbReference>
<name>A0ACB6Z5C7_THEGA</name>
<accession>A0ACB6Z5C7</accession>
<reference evidence="1" key="1">
    <citation type="submission" date="2019-10" db="EMBL/GenBank/DDBJ databases">
        <authorList>
            <consortium name="DOE Joint Genome Institute"/>
            <person name="Kuo A."/>
            <person name="Miyauchi S."/>
            <person name="Kiss E."/>
            <person name="Drula E."/>
            <person name="Kohler A."/>
            <person name="Sanchez-Garcia M."/>
            <person name="Andreopoulos B."/>
            <person name="Barry K.W."/>
            <person name="Bonito G."/>
            <person name="Buee M."/>
            <person name="Carver A."/>
            <person name="Chen C."/>
            <person name="Cichocki N."/>
            <person name="Clum A."/>
            <person name="Culley D."/>
            <person name="Crous P.W."/>
            <person name="Fauchery L."/>
            <person name="Girlanda M."/>
            <person name="Hayes R."/>
            <person name="Keri Z."/>
            <person name="Labutti K."/>
            <person name="Lipzen A."/>
            <person name="Lombard V."/>
            <person name="Magnuson J."/>
            <person name="Maillard F."/>
            <person name="Morin E."/>
            <person name="Murat C."/>
            <person name="Nolan M."/>
            <person name="Ohm R."/>
            <person name="Pangilinan J."/>
            <person name="Pereira M."/>
            <person name="Perotto S."/>
            <person name="Peter M."/>
            <person name="Riley R."/>
            <person name="Sitrit Y."/>
            <person name="Stielow B."/>
            <person name="Szollosi G."/>
            <person name="Zifcakova L."/>
            <person name="Stursova M."/>
            <person name="Spatafora J.W."/>
            <person name="Tedersoo L."/>
            <person name="Vaario L.-M."/>
            <person name="Yamada A."/>
            <person name="Yan M."/>
            <person name="Wang P."/>
            <person name="Xu J."/>
            <person name="Bruns T."/>
            <person name="Baldrian P."/>
            <person name="Vilgalys R."/>
            <person name="Henrissat B."/>
            <person name="Grigoriev I.V."/>
            <person name="Hibbett D."/>
            <person name="Nagy L.G."/>
            <person name="Martin F.M."/>
        </authorList>
    </citation>
    <scope>NUCLEOTIDE SEQUENCE</scope>
    <source>
        <strain evidence="1">P2</strain>
    </source>
</reference>
<reference evidence="1" key="2">
    <citation type="journal article" date="2020" name="Nat. Commun.">
        <title>Large-scale genome sequencing of mycorrhizal fungi provides insights into the early evolution of symbiotic traits.</title>
        <authorList>
            <person name="Miyauchi S."/>
            <person name="Kiss E."/>
            <person name="Kuo A."/>
            <person name="Drula E."/>
            <person name="Kohler A."/>
            <person name="Sanchez-Garcia M."/>
            <person name="Morin E."/>
            <person name="Andreopoulos B."/>
            <person name="Barry K.W."/>
            <person name="Bonito G."/>
            <person name="Buee M."/>
            <person name="Carver A."/>
            <person name="Chen C."/>
            <person name="Cichocki N."/>
            <person name="Clum A."/>
            <person name="Culley D."/>
            <person name="Crous P.W."/>
            <person name="Fauchery L."/>
            <person name="Girlanda M."/>
            <person name="Hayes R.D."/>
            <person name="Keri Z."/>
            <person name="LaButti K."/>
            <person name="Lipzen A."/>
            <person name="Lombard V."/>
            <person name="Magnuson J."/>
            <person name="Maillard F."/>
            <person name="Murat C."/>
            <person name="Nolan M."/>
            <person name="Ohm R.A."/>
            <person name="Pangilinan J."/>
            <person name="Pereira M.F."/>
            <person name="Perotto S."/>
            <person name="Peter M."/>
            <person name="Pfister S."/>
            <person name="Riley R."/>
            <person name="Sitrit Y."/>
            <person name="Stielow J.B."/>
            <person name="Szollosi G."/>
            <person name="Zifcakova L."/>
            <person name="Stursova M."/>
            <person name="Spatafora J.W."/>
            <person name="Tedersoo L."/>
            <person name="Vaario L.M."/>
            <person name="Yamada A."/>
            <person name="Yan M."/>
            <person name="Wang P."/>
            <person name="Xu J."/>
            <person name="Bruns T."/>
            <person name="Baldrian P."/>
            <person name="Vilgalys R."/>
            <person name="Dunand C."/>
            <person name="Henrissat B."/>
            <person name="Grigoriev I.V."/>
            <person name="Hibbett D."/>
            <person name="Nagy L.G."/>
            <person name="Martin F.M."/>
        </authorList>
    </citation>
    <scope>NUCLEOTIDE SEQUENCE</scope>
    <source>
        <strain evidence="1">P2</strain>
    </source>
</reference>